<dbReference type="Gene3D" id="3.30.70.240">
    <property type="match status" value="1"/>
</dbReference>
<evidence type="ECO:0000256" key="4">
    <source>
        <dbReference type="ARBA" id="ARBA00023134"/>
    </source>
</evidence>
<dbReference type="GO" id="GO:0005829">
    <property type="term" value="C:cytosol"/>
    <property type="evidence" value="ECO:0007669"/>
    <property type="project" value="TreeGrafter"/>
</dbReference>
<comment type="caution">
    <text evidence="7">The sequence shown here is derived from an EMBL/GenBank/DDBJ whole genome shotgun (WGS) entry which is preliminary data.</text>
</comment>
<dbReference type="InterPro" id="IPR000795">
    <property type="entry name" value="T_Tr_GTP-bd_dom"/>
</dbReference>
<dbReference type="InterPro" id="IPR020568">
    <property type="entry name" value="Ribosomal_Su5_D2-typ_SF"/>
</dbReference>
<dbReference type="SUPFAM" id="SSF54211">
    <property type="entry name" value="Ribosomal protein S5 domain 2-like"/>
    <property type="match status" value="1"/>
</dbReference>
<evidence type="ECO:0000256" key="5">
    <source>
        <dbReference type="ARBA" id="ARBA00024731"/>
    </source>
</evidence>
<dbReference type="SMART" id="SM00838">
    <property type="entry name" value="EFG_C"/>
    <property type="match status" value="1"/>
</dbReference>
<accession>A0A0F9QCH8</accession>
<evidence type="ECO:0000256" key="3">
    <source>
        <dbReference type="ARBA" id="ARBA00022741"/>
    </source>
</evidence>
<comment type="function">
    <text evidence="5">Catalyzes the GTP-dependent ribosomal translocation step during translation elongation. During this step, the ribosome changes from the pre-translocational (PRE) to the post-translocational (POST) state as the newly formed A-site-bound peptidyl-tRNA and P-site-bound deacylated tRNA move to the P and E sites, respectively. Catalyzes the coordinated movement of the two tRNA molecules, the mRNA and conformational changes in the ribosome.</text>
</comment>
<evidence type="ECO:0000256" key="1">
    <source>
        <dbReference type="ARBA" id="ARBA00017891"/>
    </source>
</evidence>
<dbReference type="Gene3D" id="2.40.30.10">
    <property type="entry name" value="Translation factors"/>
    <property type="match status" value="1"/>
</dbReference>
<dbReference type="CDD" id="cd01514">
    <property type="entry name" value="Elongation_Factor_C"/>
    <property type="match status" value="1"/>
</dbReference>
<dbReference type="InterPro" id="IPR041095">
    <property type="entry name" value="EFG_II"/>
</dbReference>
<dbReference type="Pfam" id="PF03764">
    <property type="entry name" value="EFG_IV"/>
    <property type="match status" value="1"/>
</dbReference>
<evidence type="ECO:0000256" key="2">
    <source>
        <dbReference type="ARBA" id="ARBA00022490"/>
    </source>
</evidence>
<dbReference type="GO" id="GO:0005525">
    <property type="term" value="F:GTP binding"/>
    <property type="evidence" value="ECO:0007669"/>
    <property type="project" value="UniProtKB-KW"/>
</dbReference>
<dbReference type="SMART" id="SM00889">
    <property type="entry name" value="EFG_IV"/>
    <property type="match status" value="1"/>
</dbReference>
<dbReference type="SUPFAM" id="SSF50447">
    <property type="entry name" value="Translation proteins"/>
    <property type="match status" value="1"/>
</dbReference>
<keyword evidence="3" id="KW-0547">Nucleotide-binding</keyword>
<dbReference type="Pfam" id="PF00009">
    <property type="entry name" value="GTP_EFTU"/>
    <property type="match status" value="1"/>
</dbReference>
<dbReference type="CDD" id="cd01681">
    <property type="entry name" value="aeEF2_snRNP_like_IV"/>
    <property type="match status" value="1"/>
</dbReference>
<protein>
    <recommendedName>
        <fullName evidence="1">Elongation factor 2</fullName>
    </recommendedName>
</protein>
<dbReference type="PROSITE" id="PS51722">
    <property type="entry name" value="G_TR_2"/>
    <property type="match status" value="1"/>
</dbReference>
<dbReference type="InterPro" id="IPR005517">
    <property type="entry name" value="Transl_elong_EFG/EF2_IV"/>
</dbReference>
<dbReference type="InterPro" id="IPR035647">
    <property type="entry name" value="EFG_III/V"/>
</dbReference>
<dbReference type="SUPFAM" id="SSF52540">
    <property type="entry name" value="P-loop containing nucleoside triphosphate hydrolases"/>
    <property type="match status" value="1"/>
</dbReference>
<sequence>MLFLLKDEEQARGITIFTSVVLLAFQDPRNPDDEEPYIFQLNDTPGHISFTGEVSRALRGSDGAMILVDALEGVMTQTETNIRLAVGEEFCKPVLFINKVDRLISELKLSPQDTFAKIDKITIEVNELIKKIRPEGSTWSIDFAKNSVAVGSAKHGWGFTYEILKEKKLKPQDVFAKYNEGDIQWLRDNLPLDESMLRMIVDHLPDPVTAAKYRIPHIWGGDLNSDLGQSLMKSDPNGPLYGMITKIFLDPKRNYAPTLIGRVFSGTFDQTDTIYLINSDSKSRVKRLGVMEITDLLDVAKIPAGNLFALFGFICPSGETFMLGNDVPKDKEERKSLPSFEKIQYACEAVVSRSIKPIDPHEIDKLDDVVGKWLKADPTAMYRRDNESGEFILSGIDPLQIEILVKRINNQVKIDIGEPIIVYREKITQKSPNFYTKSANTHNRILLYIEPLDATTEKLIETRKVNDLQNDKDRAKILREEAGWDAKEARRIVDVYQGSLLVNGTSGLQRFDRVKSYLSAAFRDWLGNCIIAKEPAAGVKAVFLDMVIHEDARHTQYGQIAGMAFSALSLAMLEAKPHLFEPIQKMDIKTPQGTEGGVTSIITKRRGRITNVIPEGEYVRIQGQIPAAETIGIADDIRGSTQGRAFFGYEFQGFEKVPQSLEEDLIIEIRKRKNMPLELPNKKSWERFIYKRT</sequence>
<evidence type="ECO:0000259" key="6">
    <source>
        <dbReference type="PROSITE" id="PS51722"/>
    </source>
</evidence>
<dbReference type="InterPro" id="IPR027417">
    <property type="entry name" value="P-loop_NTPase"/>
</dbReference>
<dbReference type="Gene3D" id="3.30.70.870">
    <property type="entry name" value="Elongation Factor G (Translational Gtpase), domain 3"/>
    <property type="match status" value="1"/>
</dbReference>
<dbReference type="AlphaFoldDB" id="A0A0F9QCH8"/>
<dbReference type="Pfam" id="PF00679">
    <property type="entry name" value="EFG_C"/>
    <property type="match status" value="1"/>
</dbReference>
<gene>
    <name evidence="7" type="ORF">LCGC14_0720850</name>
</gene>
<reference evidence="7" key="1">
    <citation type="journal article" date="2015" name="Nature">
        <title>Complex archaea that bridge the gap between prokaryotes and eukaryotes.</title>
        <authorList>
            <person name="Spang A."/>
            <person name="Saw J.H."/>
            <person name="Jorgensen S.L."/>
            <person name="Zaremba-Niedzwiedzka K."/>
            <person name="Martijn J."/>
            <person name="Lind A.E."/>
            <person name="van Eijk R."/>
            <person name="Schleper C."/>
            <person name="Guy L."/>
            <person name="Ettema T.J."/>
        </authorList>
    </citation>
    <scope>NUCLEOTIDE SEQUENCE</scope>
</reference>
<dbReference type="InterPro" id="IPR000640">
    <property type="entry name" value="EFG_V-like"/>
</dbReference>
<dbReference type="SUPFAM" id="SSF54980">
    <property type="entry name" value="EF-G C-terminal domain-like"/>
    <property type="match status" value="2"/>
</dbReference>
<keyword evidence="4" id="KW-0342">GTP-binding</keyword>
<dbReference type="PANTHER" id="PTHR42908:SF3">
    <property type="entry name" value="ELONGATION FACTOR-LIKE GTPASE 1"/>
    <property type="match status" value="1"/>
</dbReference>
<dbReference type="Gene3D" id="3.30.230.10">
    <property type="match status" value="1"/>
</dbReference>
<dbReference type="PANTHER" id="PTHR42908">
    <property type="entry name" value="TRANSLATION ELONGATION FACTOR-RELATED"/>
    <property type="match status" value="1"/>
</dbReference>
<feature type="domain" description="Tr-type G" evidence="6">
    <location>
        <begin position="1"/>
        <end position="208"/>
    </location>
</feature>
<dbReference type="Gene3D" id="3.40.50.300">
    <property type="entry name" value="P-loop containing nucleotide triphosphate hydrolases"/>
    <property type="match status" value="1"/>
</dbReference>
<proteinExistence type="predicted"/>
<organism evidence="7">
    <name type="scientific">marine sediment metagenome</name>
    <dbReference type="NCBI Taxonomy" id="412755"/>
    <lineage>
        <taxon>unclassified sequences</taxon>
        <taxon>metagenomes</taxon>
        <taxon>ecological metagenomes</taxon>
    </lineage>
</organism>
<dbReference type="Pfam" id="PF14492">
    <property type="entry name" value="EFG_III"/>
    <property type="match status" value="1"/>
</dbReference>
<dbReference type="EMBL" id="LAZR01001632">
    <property type="protein sequence ID" value="KKN41690.1"/>
    <property type="molecule type" value="Genomic_DNA"/>
</dbReference>
<dbReference type="GO" id="GO:0003924">
    <property type="term" value="F:GTPase activity"/>
    <property type="evidence" value="ECO:0007669"/>
    <property type="project" value="InterPro"/>
</dbReference>
<name>A0A0F9QCH8_9ZZZZ</name>
<evidence type="ECO:0000313" key="7">
    <source>
        <dbReference type="EMBL" id="KKN41690.1"/>
    </source>
</evidence>
<dbReference type="InterPro" id="IPR014721">
    <property type="entry name" value="Ribsml_uS5_D2-typ_fold_subgr"/>
</dbReference>
<keyword evidence="2" id="KW-0963">Cytoplasm</keyword>
<dbReference type="GO" id="GO:0003746">
    <property type="term" value="F:translation elongation factor activity"/>
    <property type="evidence" value="ECO:0007669"/>
    <property type="project" value="TreeGrafter"/>
</dbReference>
<dbReference type="GO" id="GO:1990904">
    <property type="term" value="C:ribonucleoprotein complex"/>
    <property type="evidence" value="ECO:0007669"/>
    <property type="project" value="TreeGrafter"/>
</dbReference>
<dbReference type="InterPro" id="IPR009000">
    <property type="entry name" value="Transl_B-barrel_sf"/>
</dbReference>